<evidence type="ECO:0000259" key="7">
    <source>
        <dbReference type="PROSITE" id="PS51297"/>
    </source>
</evidence>
<dbReference type="PROSITE" id="PS51297">
    <property type="entry name" value="K_BOX"/>
    <property type="match status" value="1"/>
</dbReference>
<evidence type="ECO:0000259" key="6">
    <source>
        <dbReference type="PROSITE" id="PS50066"/>
    </source>
</evidence>
<proteinExistence type="evidence at transcript level"/>
<dbReference type="GO" id="GO:0005634">
    <property type="term" value="C:nucleus"/>
    <property type="evidence" value="ECO:0007669"/>
    <property type="project" value="UniProtKB-SubCell"/>
</dbReference>
<feature type="domain" description="K-box" evidence="7">
    <location>
        <begin position="83"/>
        <end position="173"/>
    </location>
</feature>
<name>A0A8F2Z0J0_CUNLA</name>
<dbReference type="GO" id="GO:0000977">
    <property type="term" value="F:RNA polymerase II transcription regulatory region sequence-specific DNA binding"/>
    <property type="evidence" value="ECO:0007669"/>
    <property type="project" value="InterPro"/>
</dbReference>
<dbReference type="InterPro" id="IPR036879">
    <property type="entry name" value="TF_MADSbox_sf"/>
</dbReference>
<dbReference type="InterPro" id="IPR033896">
    <property type="entry name" value="MEF2-like_N"/>
</dbReference>
<evidence type="ECO:0000256" key="2">
    <source>
        <dbReference type="ARBA" id="ARBA00023015"/>
    </source>
</evidence>
<dbReference type="PROSITE" id="PS00350">
    <property type="entry name" value="MADS_BOX_1"/>
    <property type="match status" value="1"/>
</dbReference>
<dbReference type="GO" id="GO:0003700">
    <property type="term" value="F:DNA-binding transcription factor activity"/>
    <property type="evidence" value="ECO:0007669"/>
    <property type="project" value="InterPro"/>
</dbReference>
<dbReference type="PRINTS" id="PR00404">
    <property type="entry name" value="MADSDOMAIN"/>
</dbReference>
<protein>
    <submittedName>
        <fullName evidence="8">MADS-box protein 28</fullName>
    </submittedName>
</protein>
<evidence type="ECO:0000313" key="8">
    <source>
        <dbReference type="EMBL" id="QWX93767.1"/>
    </source>
</evidence>
<dbReference type="CDD" id="cd00265">
    <property type="entry name" value="MADS_MEF2_like"/>
    <property type="match status" value="1"/>
</dbReference>
<accession>A0A8F2Z0J0</accession>
<keyword evidence="2" id="KW-0805">Transcription regulation</keyword>
<organism evidence="8">
    <name type="scientific">Cunninghamia lanceolata</name>
    <name type="common">China fir</name>
    <name type="synonym">Pinus lanceolata</name>
    <dbReference type="NCBI Taxonomy" id="28977"/>
    <lineage>
        <taxon>Eukaryota</taxon>
        <taxon>Viridiplantae</taxon>
        <taxon>Streptophyta</taxon>
        <taxon>Embryophyta</taxon>
        <taxon>Tracheophyta</taxon>
        <taxon>Spermatophyta</taxon>
        <taxon>Pinopsida</taxon>
        <taxon>Pinidae</taxon>
        <taxon>Conifers II</taxon>
        <taxon>Cupressales</taxon>
        <taxon>Cupressaceae</taxon>
        <taxon>Cunninghamia</taxon>
    </lineage>
</organism>
<evidence type="ECO:0000256" key="5">
    <source>
        <dbReference type="ARBA" id="ARBA00023242"/>
    </source>
</evidence>
<keyword evidence="4" id="KW-0804">Transcription</keyword>
<dbReference type="SUPFAM" id="SSF55455">
    <property type="entry name" value="SRF-like"/>
    <property type="match status" value="1"/>
</dbReference>
<reference evidence="8" key="1">
    <citation type="submission" date="2020-02" db="EMBL/GenBank/DDBJ databases">
        <title>Genome-wide identification and analysis of the MADS-box gene family in Cunninghamia lanceolate (Lamb.) Hook.</title>
        <authorList>
            <person name="Xie Y."/>
        </authorList>
    </citation>
    <scope>NUCLEOTIDE SEQUENCE</scope>
</reference>
<dbReference type="InterPro" id="IPR002487">
    <property type="entry name" value="TF_Kbox"/>
</dbReference>
<dbReference type="Gene3D" id="3.40.1810.10">
    <property type="entry name" value="Transcription factor, MADS-box"/>
    <property type="match status" value="1"/>
</dbReference>
<dbReference type="GO" id="GO:0045944">
    <property type="term" value="P:positive regulation of transcription by RNA polymerase II"/>
    <property type="evidence" value="ECO:0007669"/>
    <property type="project" value="InterPro"/>
</dbReference>
<feature type="domain" description="MADS-box" evidence="6">
    <location>
        <begin position="1"/>
        <end position="61"/>
    </location>
</feature>
<dbReference type="PANTHER" id="PTHR48019">
    <property type="entry name" value="SERUM RESPONSE FACTOR HOMOLOG"/>
    <property type="match status" value="1"/>
</dbReference>
<dbReference type="AlphaFoldDB" id="A0A8F2Z0J0"/>
<comment type="subcellular location">
    <subcellularLocation>
        <location evidence="1">Nucleus</location>
    </subcellularLocation>
</comment>
<dbReference type="Pfam" id="PF00319">
    <property type="entry name" value="SRF-TF"/>
    <property type="match status" value="1"/>
</dbReference>
<keyword evidence="5" id="KW-0539">Nucleus</keyword>
<evidence type="ECO:0000256" key="3">
    <source>
        <dbReference type="ARBA" id="ARBA00023125"/>
    </source>
</evidence>
<gene>
    <name evidence="8" type="primary">MADS28</name>
</gene>
<keyword evidence="3" id="KW-0238">DNA-binding</keyword>
<sequence length="281" mass="32533">MGRGKIEIKRIENITNRQVTFSKRKGGLRKKAHELSVLCDAEVALIIFSGTGKLVEYASSSMKKILQRYVTVSGARLWDYDQQQMFHYEVERAKGENEWLKSLLRQRMGEDLSSMTVEHLHQLEQELEIATTKVRKRKDQLISLQLDSLRQREASLEHDNKYLQHVLLENQALHSYYSSALCQQEEPNHLQLTPVLPAFRVQPSQPNLKDSGYQQPDLQLGYNEKYFYIPHNHDFSHIYPIHSNTEYVAMIYCIASLTGLTVATHNLDIAKKNLSDCKKCL</sequence>
<evidence type="ECO:0000256" key="1">
    <source>
        <dbReference type="ARBA" id="ARBA00004123"/>
    </source>
</evidence>
<dbReference type="PROSITE" id="PS50066">
    <property type="entry name" value="MADS_BOX_2"/>
    <property type="match status" value="1"/>
</dbReference>
<evidence type="ECO:0000256" key="4">
    <source>
        <dbReference type="ARBA" id="ARBA00023163"/>
    </source>
</evidence>
<dbReference type="InterPro" id="IPR002100">
    <property type="entry name" value="TF_MADSbox"/>
</dbReference>
<dbReference type="GO" id="GO:0046983">
    <property type="term" value="F:protein dimerization activity"/>
    <property type="evidence" value="ECO:0007669"/>
    <property type="project" value="InterPro"/>
</dbReference>
<dbReference type="EMBL" id="MT103495">
    <property type="protein sequence ID" value="QWX93767.1"/>
    <property type="molecule type" value="mRNA"/>
</dbReference>
<dbReference type="InterPro" id="IPR050142">
    <property type="entry name" value="MADS-box/MEF2_TF"/>
</dbReference>
<dbReference type="Pfam" id="PF01486">
    <property type="entry name" value="K-box"/>
    <property type="match status" value="1"/>
</dbReference>
<dbReference type="SMART" id="SM00432">
    <property type="entry name" value="MADS"/>
    <property type="match status" value="1"/>
</dbReference>